<name>A0A2J7ZY79_9CHLO</name>
<keyword evidence="7" id="KW-0479">Metal-binding</keyword>
<evidence type="ECO:0000256" key="14">
    <source>
        <dbReference type="ARBA" id="ARBA00024015"/>
    </source>
</evidence>
<feature type="compositionally biased region" description="Gly residues" evidence="18">
    <location>
        <begin position="138"/>
        <end position="157"/>
    </location>
</feature>
<evidence type="ECO:0000256" key="3">
    <source>
        <dbReference type="ARBA" id="ARBA00022528"/>
    </source>
</evidence>
<keyword evidence="21" id="KW-1185">Reference proteome</keyword>
<keyword evidence="12" id="KW-1133">Transmembrane helix</keyword>
<evidence type="ECO:0000313" key="21">
    <source>
        <dbReference type="Proteomes" id="UP000236333"/>
    </source>
</evidence>
<keyword evidence="4" id="KW-0934">Plastid</keyword>
<dbReference type="PANTHER" id="PTHR32523:SF8">
    <property type="entry name" value="DOLICHOL KINASE"/>
    <property type="match status" value="1"/>
</dbReference>
<comment type="caution">
    <text evidence="20">The sequence shown here is derived from an EMBL/GenBank/DDBJ whole genome shotgun (WGS) entry which is preliminary data.</text>
</comment>
<evidence type="ECO:0000256" key="9">
    <source>
        <dbReference type="ARBA" id="ARBA00022777"/>
    </source>
</evidence>
<dbReference type="OrthoDB" id="562405at2759"/>
<keyword evidence="13" id="KW-0472">Membrane</keyword>
<keyword evidence="9" id="KW-0418">Kinase</keyword>
<proteinExistence type="inferred from homology"/>
<evidence type="ECO:0000256" key="6">
    <source>
        <dbReference type="ARBA" id="ARBA00022692"/>
    </source>
</evidence>
<comment type="similarity">
    <text evidence="2">Belongs to the polyprenol kinase family.</text>
</comment>
<dbReference type="Gene3D" id="6.10.140.2220">
    <property type="match status" value="1"/>
</dbReference>
<comment type="subcellular location">
    <subcellularLocation>
        <location evidence="1">Plastid</location>
        <location evidence="1">Chloroplast membrane</location>
        <topology evidence="1">Multi-pass membrane protein</topology>
    </subcellularLocation>
</comment>
<evidence type="ECO:0000256" key="5">
    <source>
        <dbReference type="ARBA" id="ARBA00022679"/>
    </source>
</evidence>
<evidence type="ECO:0000256" key="2">
    <source>
        <dbReference type="ARBA" id="ARBA00010794"/>
    </source>
</evidence>
<evidence type="ECO:0000256" key="8">
    <source>
        <dbReference type="ARBA" id="ARBA00022771"/>
    </source>
</evidence>
<evidence type="ECO:0000256" key="10">
    <source>
        <dbReference type="ARBA" id="ARBA00022833"/>
    </source>
</evidence>
<evidence type="ECO:0000256" key="17">
    <source>
        <dbReference type="PROSITE-ProRule" id="PRU00134"/>
    </source>
</evidence>
<comment type="pathway">
    <text evidence="14">Cofactor biosynthesis; tocopherol biosynthesis.</text>
</comment>
<sequence length="992" mass="102590">MRRGRQDLPSDAGARADSAPLDRGIALALRRLPALADRLLPAEGPAASSSQSAGGHPPSAAVTKELQELLARVGDHLEQLGPSPEGAAAASAALEDGAARAAWLRVVAAVVRRPLTVPSSGSRSEGSGSAGVSSCSPGSGGSRSGSGNGGGNSGGNGDNERSELAREATALLVQEACATTSLLLHLLSRQPPPSAAAPEFVRKLLRMQTLQCLARRFAEAAVDTGSLTAQELELTVWYAKYLFSIVGALTTFSTESGPDQPPLVCLGRQLAEALLDSSVVEHGARLALVLQQRAPTCGVDSLQLMAKAMLYICRDISALHGALKEDGNEATCAVLRQVLSGRCARHVVLVHGVAALCWADGGPTYGLPDAVRQAALGSCMVPSAGQADGGRPVQLPTADMQAFHSVLYKDVPLTPVGTRVAVSVLLRFGRLVVASGDEGAAQQAGLRSVPGPAHAAGPGMVVPREDVHQCAAEILPKIVDLIRPLLAAGAPHWVAEAGADCWRLLVAVMSRPVLRVAITQNLEWLWAQMLLLWVPPLLPGEPLPSETPPVIAAMLAGGVLPCLERLLRRAGEEPLGPESAPVRAVLRCDKAWDLWSRLLAYGEPRQAAALVATVGKLLRRVGVTGMPFVDESALLALASSVLTRAMEMGIAPEVSRPRQLASLRMRAVCEWLPELSRVALSVASGGADELARVLQALTPLLAWLPPLLLRCGCGGGSGAMAGTATTAGADAVAGSSAMRDSTANDLRLLLLEEVRAVPLLGSGLRLARHVQGGAGRVIHAALAKGCCLAALTWPDEVRRAVCASSAGVGDGGSAVTASDGVAAVAPPQLSSSATRCSSAWPPELMHSLVLDLRKEGAEQIAGAGQVADGALALAELLEAWAAGGSSSGSDTGGSDPEARAWERFIAATAWLRKAVVLADGLMVTPAEARALLRTCSYRGCTRLAGDSEAEVRLQACGRCGAAWYCCRECQLSHWREGGHKEVCAGGAKAQCG</sequence>
<keyword evidence="5" id="KW-0808">Transferase</keyword>
<dbReference type="Pfam" id="PF01753">
    <property type="entry name" value="zf-MYND"/>
    <property type="match status" value="1"/>
</dbReference>
<accession>A0A2J7ZY79</accession>
<evidence type="ECO:0000256" key="12">
    <source>
        <dbReference type="ARBA" id="ARBA00022989"/>
    </source>
</evidence>
<evidence type="ECO:0000256" key="1">
    <source>
        <dbReference type="ARBA" id="ARBA00004508"/>
    </source>
</evidence>
<dbReference type="GO" id="GO:0009507">
    <property type="term" value="C:chloroplast"/>
    <property type="evidence" value="ECO:0007669"/>
    <property type="project" value="UniProtKB-SubCell"/>
</dbReference>
<dbReference type="PANTHER" id="PTHR32523">
    <property type="entry name" value="PHYTOL KINASE 1, CHLOROPLASTIC"/>
    <property type="match status" value="1"/>
</dbReference>
<dbReference type="Proteomes" id="UP000236333">
    <property type="component" value="Unassembled WGS sequence"/>
</dbReference>
<comment type="catalytic activity">
    <reaction evidence="16">
        <text>phytol + CTP = phytyl phosphate + CDP + H(+)</text>
        <dbReference type="Rhea" id="RHEA:38055"/>
        <dbReference type="ChEBI" id="CHEBI:15378"/>
        <dbReference type="ChEBI" id="CHEBI:17327"/>
        <dbReference type="ChEBI" id="CHEBI:37563"/>
        <dbReference type="ChEBI" id="CHEBI:58069"/>
        <dbReference type="ChEBI" id="CHEBI:75483"/>
        <dbReference type="EC" id="2.7.1.182"/>
    </reaction>
</comment>
<evidence type="ECO:0000256" key="18">
    <source>
        <dbReference type="SAM" id="MobiDB-lite"/>
    </source>
</evidence>
<keyword evidence="3" id="KW-0150">Chloroplast</keyword>
<evidence type="ECO:0000256" key="4">
    <source>
        <dbReference type="ARBA" id="ARBA00022640"/>
    </source>
</evidence>
<evidence type="ECO:0000256" key="7">
    <source>
        <dbReference type="ARBA" id="ARBA00022723"/>
    </source>
</evidence>
<dbReference type="GO" id="GO:0010276">
    <property type="term" value="F:phytol kinase activity"/>
    <property type="evidence" value="ECO:0007669"/>
    <property type="project" value="UniProtKB-EC"/>
</dbReference>
<keyword evidence="11" id="KW-0809">Transit peptide</keyword>
<protein>
    <recommendedName>
        <fullName evidence="15">phytol kinase</fullName>
        <ecNumber evidence="15">2.7.1.182</ecNumber>
    </recommendedName>
</protein>
<dbReference type="InterPro" id="IPR002893">
    <property type="entry name" value="Znf_MYND"/>
</dbReference>
<dbReference type="SUPFAM" id="SSF144232">
    <property type="entry name" value="HIT/MYND zinc finger-like"/>
    <property type="match status" value="1"/>
</dbReference>
<keyword evidence="8 17" id="KW-0863">Zinc-finger</keyword>
<dbReference type="EC" id="2.7.1.182" evidence="15"/>
<organism evidence="20 21">
    <name type="scientific">Tetrabaena socialis</name>
    <dbReference type="NCBI Taxonomy" id="47790"/>
    <lineage>
        <taxon>Eukaryota</taxon>
        <taxon>Viridiplantae</taxon>
        <taxon>Chlorophyta</taxon>
        <taxon>core chlorophytes</taxon>
        <taxon>Chlorophyceae</taxon>
        <taxon>CS clade</taxon>
        <taxon>Chlamydomonadales</taxon>
        <taxon>Tetrabaenaceae</taxon>
        <taxon>Tetrabaena</taxon>
    </lineage>
</organism>
<feature type="domain" description="MYND-type" evidence="19">
    <location>
        <begin position="937"/>
        <end position="983"/>
    </location>
</feature>
<feature type="region of interest" description="Disordered" evidence="18">
    <location>
        <begin position="117"/>
        <end position="162"/>
    </location>
</feature>
<keyword evidence="10" id="KW-0862">Zinc</keyword>
<feature type="compositionally biased region" description="Low complexity" evidence="18">
    <location>
        <begin position="117"/>
        <end position="137"/>
    </location>
</feature>
<evidence type="ECO:0000256" key="16">
    <source>
        <dbReference type="ARBA" id="ARBA00048889"/>
    </source>
</evidence>
<dbReference type="EMBL" id="PGGS01000322">
    <property type="protein sequence ID" value="PNH05229.1"/>
    <property type="molecule type" value="Genomic_DNA"/>
</dbReference>
<keyword evidence="6" id="KW-0812">Transmembrane</keyword>
<dbReference type="InterPro" id="IPR039606">
    <property type="entry name" value="Phytol/farnesol_kinase"/>
</dbReference>
<gene>
    <name evidence="20" type="ORF">TSOC_008526</name>
</gene>
<evidence type="ECO:0000256" key="13">
    <source>
        <dbReference type="ARBA" id="ARBA00023136"/>
    </source>
</evidence>
<dbReference type="PROSITE" id="PS50865">
    <property type="entry name" value="ZF_MYND_2"/>
    <property type="match status" value="1"/>
</dbReference>
<dbReference type="GO" id="GO:0016020">
    <property type="term" value="C:membrane"/>
    <property type="evidence" value="ECO:0007669"/>
    <property type="project" value="UniProtKB-SubCell"/>
</dbReference>
<reference evidence="20 21" key="1">
    <citation type="journal article" date="2017" name="Mol. Biol. Evol.">
        <title>The 4-celled Tetrabaena socialis nuclear genome reveals the essential components for genetic control of cell number at the origin of multicellularity in the volvocine lineage.</title>
        <authorList>
            <person name="Featherston J."/>
            <person name="Arakaki Y."/>
            <person name="Hanschen E.R."/>
            <person name="Ferris P.J."/>
            <person name="Michod R.E."/>
            <person name="Olson B.J.S.C."/>
            <person name="Nozaki H."/>
            <person name="Durand P.M."/>
        </authorList>
    </citation>
    <scope>NUCLEOTIDE SEQUENCE [LARGE SCALE GENOMIC DNA]</scope>
    <source>
        <strain evidence="20 21">NIES-571</strain>
    </source>
</reference>
<evidence type="ECO:0000313" key="20">
    <source>
        <dbReference type="EMBL" id="PNH05229.1"/>
    </source>
</evidence>
<dbReference type="GO" id="GO:0008270">
    <property type="term" value="F:zinc ion binding"/>
    <property type="evidence" value="ECO:0007669"/>
    <property type="project" value="UniProtKB-KW"/>
</dbReference>
<evidence type="ECO:0000259" key="19">
    <source>
        <dbReference type="PROSITE" id="PS50865"/>
    </source>
</evidence>
<evidence type="ECO:0000256" key="11">
    <source>
        <dbReference type="ARBA" id="ARBA00022946"/>
    </source>
</evidence>
<dbReference type="AlphaFoldDB" id="A0A2J7ZY79"/>
<evidence type="ECO:0000256" key="15">
    <source>
        <dbReference type="ARBA" id="ARBA00039024"/>
    </source>
</evidence>